<accession>A0A7J7CI93</accession>
<feature type="transmembrane region" description="Helical" evidence="1">
    <location>
        <begin position="31"/>
        <end position="55"/>
    </location>
</feature>
<evidence type="ECO:0000313" key="3">
    <source>
        <dbReference type="Proteomes" id="UP000593562"/>
    </source>
</evidence>
<reference evidence="2 3" key="1">
    <citation type="journal article" date="2020" name="Nat. Commun.">
        <title>Genome of Tripterygium wilfordii and identification of cytochrome P450 involved in triptolide biosynthesis.</title>
        <authorList>
            <person name="Tu L."/>
            <person name="Su P."/>
            <person name="Zhang Z."/>
            <person name="Gao L."/>
            <person name="Wang J."/>
            <person name="Hu T."/>
            <person name="Zhou J."/>
            <person name="Zhang Y."/>
            <person name="Zhao Y."/>
            <person name="Liu Y."/>
            <person name="Song Y."/>
            <person name="Tong Y."/>
            <person name="Lu Y."/>
            <person name="Yang J."/>
            <person name="Xu C."/>
            <person name="Jia M."/>
            <person name="Peters R.J."/>
            <person name="Huang L."/>
            <person name="Gao W."/>
        </authorList>
    </citation>
    <scope>NUCLEOTIDE SEQUENCE [LARGE SCALE GENOMIC DNA]</scope>
    <source>
        <strain evidence="3">cv. XIE 37</strain>
        <tissue evidence="2">Leaf</tissue>
    </source>
</reference>
<organism evidence="2 3">
    <name type="scientific">Tripterygium wilfordii</name>
    <name type="common">Thunder God vine</name>
    <dbReference type="NCBI Taxonomy" id="458696"/>
    <lineage>
        <taxon>Eukaryota</taxon>
        <taxon>Viridiplantae</taxon>
        <taxon>Streptophyta</taxon>
        <taxon>Embryophyta</taxon>
        <taxon>Tracheophyta</taxon>
        <taxon>Spermatophyta</taxon>
        <taxon>Magnoliopsida</taxon>
        <taxon>eudicotyledons</taxon>
        <taxon>Gunneridae</taxon>
        <taxon>Pentapetalae</taxon>
        <taxon>rosids</taxon>
        <taxon>fabids</taxon>
        <taxon>Celastrales</taxon>
        <taxon>Celastraceae</taxon>
        <taxon>Tripterygium</taxon>
    </lineage>
</organism>
<proteinExistence type="predicted"/>
<keyword evidence="3" id="KW-1185">Reference proteome</keyword>
<dbReference type="EMBL" id="JAAARO010000016">
    <property type="protein sequence ID" value="KAF5733767.1"/>
    <property type="molecule type" value="Genomic_DNA"/>
</dbReference>
<sequence>MASFRRKILVHASAFLYGLLAASTRFVLQPFIFLLFLLSLNWVNGFFPLLSRIVLGYNERKKIIVGVTDFQNQSLAKATKPDNERLTSVYQYALDNLGNFPNGQLQQSVTPNDFSLTPYDYGRCHVRIQSAGHSHFVIVKTGKKVAAMVCAKKNEPRKKIENDMIFQAAA</sequence>
<name>A0A7J7CI93_TRIWF</name>
<dbReference type="InParanoid" id="A0A7J7CI93"/>
<evidence type="ECO:0000256" key="1">
    <source>
        <dbReference type="SAM" id="Phobius"/>
    </source>
</evidence>
<protein>
    <submittedName>
        <fullName evidence="2">Uncharacterized protein</fullName>
    </submittedName>
</protein>
<keyword evidence="1" id="KW-0812">Transmembrane</keyword>
<keyword evidence="1" id="KW-0472">Membrane</keyword>
<gene>
    <name evidence="2" type="ORF">HS088_TW16G00207</name>
</gene>
<comment type="caution">
    <text evidence="2">The sequence shown here is derived from an EMBL/GenBank/DDBJ whole genome shotgun (WGS) entry which is preliminary data.</text>
</comment>
<evidence type="ECO:0000313" key="2">
    <source>
        <dbReference type="EMBL" id="KAF5733767.1"/>
    </source>
</evidence>
<keyword evidence="1" id="KW-1133">Transmembrane helix</keyword>
<dbReference type="Proteomes" id="UP000593562">
    <property type="component" value="Unassembled WGS sequence"/>
</dbReference>
<dbReference type="AlphaFoldDB" id="A0A7J7CI93"/>